<accession>A0A9X3AW80</accession>
<sequence>MSSALAALAHLGCIVFGGSWYRFLGAGEQMAKMAEKGDWYPTAVTSFIVLVLTIWSLYGLSGAKVIPKLPFLRFGLLIISFVYLIRGVAFVVIMPMFPENTLTFWVVSSSICLGIGVFYFVGTIQNWSRLKANANV</sequence>
<feature type="transmembrane region" description="Helical" evidence="1">
    <location>
        <begin position="102"/>
        <end position="121"/>
    </location>
</feature>
<dbReference type="Proteomes" id="UP001155546">
    <property type="component" value="Unassembled WGS sequence"/>
</dbReference>
<gene>
    <name evidence="2" type="ORF">NE535_09925</name>
</gene>
<evidence type="ECO:0000256" key="1">
    <source>
        <dbReference type="SAM" id="Phobius"/>
    </source>
</evidence>
<feature type="transmembrane region" description="Helical" evidence="1">
    <location>
        <begin position="72"/>
        <end position="96"/>
    </location>
</feature>
<keyword evidence="1" id="KW-0812">Transmembrane</keyword>
<reference evidence="2" key="1">
    <citation type="journal article" date="2023" name="Int. J. Syst. Evol. Microbiol.">
        <title>&lt;i&gt;Shewanella septentrionalis&lt;/i&gt; sp. nov. and &lt;i&gt;Shewanella holmiensis&lt;/i&gt; sp. nov., isolated from Baltic Sea water and sediments.</title>
        <authorList>
            <person name="Martin-Rodriguez A.J."/>
            <person name="Thorell K."/>
            <person name="Joffre E."/>
            <person name="Jensie-Markopoulos S."/>
            <person name="Moore E.R.B."/>
            <person name="Sjoling A."/>
        </authorList>
    </citation>
    <scope>NUCLEOTIDE SEQUENCE</scope>
    <source>
        <strain evidence="2">SP1S2-7</strain>
    </source>
</reference>
<comment type="caution">
    <text evidence="2">The sequence shown here is derived from an EMBL/GenBank/DDBJ whole genome shotgun (WGS) entry which is preliminary data.</text>
</comment>
<keyword evidence="3" id="KW-1185">Reference proteome</keyword>
<feature type="transmembrane region" description="Helical" evidence="1">
    <location>
        <begin position="41"/>
        <end position="60"/>
    </location>
</feature>
<name>A0A9X3AW80_9GAMM</name>
<protein>
    <submittedName>
        <fullName evidence="2">Uncharacterized protein</fullName>
    </submittedName>
</protein>
<keyword evidence="1" id="KW-1133">Transmembrane helix</keyword>
<organism evidence="2 3">
    <name type="scientific">Shewanella holmiensis</name>
    <dbReference type="NCBI Taxonomy" id="2952222"/>
    <lineage>
        <taxon>Bacteria</taxon>
        <taxon>Pseudomonadati</taxon>
        <taxon>Pseudomonadota</taxon>
        <taxon>Gammaproteobacteria</taxon>
        <taxon>Alteromonadales</taxon>
        <taxon>Shewanellaceae</taxon>
        <taxon>Shewanella</taxon>
    </lineage>
</organism>
<keyword evidence="1" id="KW-0472">Membrane</keyword>
<dbReference type="EMBL" id="JAMTCD010000010">
    <property type="protein sequence ID" value="MCT7942108.1"/>
    <property type="molecule type" value="Genomic_DNA"/>
</dbReference>
<evidence type="ECO:0000313" key="3">
    <source>
        <dbReference type="Proteomes" id="UP001155546"/>
    </source>
</evidence>
<dbReference type="AlphaFoldDB" id="A0A9X3AW80"/>
<evidence type="ECO:0000313" key="2">
    <source>
        <dbReference type="EMBL" id="MCT7942108.1"/>
    </source>
</evidence>
<proteinExistence type="predicted"/>